<accession>H8I9Q5</accession>
<dbReference type="GeneID" id="11971908"/>
<dbReference type="RefSeq" id="WP_014406337.1">
    <property type="nucleotide sequence ID" value="NC_017034.1"/>
</dbReference>
<dbReference type="GO" id="GO:0010181">
    <property type="term" value="F:FMN binding"/>
    <property type="evidence" value="ECO:0007669"/>
    <property type="project" value="InterPro"/>
</dbReference>
<dbReference type="SMR" id="H8I9Q5"/>
<dbReference type="Gene3D" id="2.30.110.10">
    <property type="entry name" value="Electron Transport, Fmn-binding Protein, Chain A"/>
    <property type="match status" value="1"/>
</dbReference>
<dbReference type="PANTHER" id="PTHR43567:SF1">
    <property type="entry name" value="FLAVOREDOXIN"/>
    <property type="match status" value="1"/>
</dbReference>
<dbReference type="AlphaFoldDB" id="H8I9Q5"/>
<keyword evidence="2" id="KW-0285">Flavoprotein</keyword>
<organism evidence="5 6">
    <name type="scientific">Methanocella conradii (strain DSM 24694 / JCM 17849 / CGMCC 1.5162 / HZ254)</name>
    <dbReference type="NCBI Taxonomy" id="1041930"/>
    <lineage>
        <taxon>Archaea</taxon>
        <taxon>Methanobacteriati</taxon>
        <taxon>Methanobacteriota</taxon>
        <taxon>Stenosarchaea group</taxon>
        <taxon>Methanomicrobia</taxon>
        <taxon>Methanocellales</taxon>
        <taxon>Methanocellaceae</taxon>
        <taxon>Methanocella</taxon>
    </lineage>
</organism>
<evidence type="ECO:0000313" key="6">
    <source>
        <dbReference type="Proteomes" id="UP000005233"/>
    </source>
</evidence>
<dbReference type="InterPro" id="IPR012349">
    <property type="entry name" value="Split_barrel_FMN-bd"/>
</dbReference>
<evidence type="ECO:0000313" key="5">
    <source>
        <dbReference type="EMBL" id="AFD00506.1"/>
    </source>
</evidence>
<dbReference type="KEGG" id="mez:Mtc_1762"/>
<reference evidence="5 6" key="1">
    <citation type="journal article" date="2012" name="J. Bacteriol.">
        <title>Complete genome sequence of a thermophilic methanogen, Methanocella conradii HZ254, isolated from Chinese rice field soil.</title>
        <authorList>
            <person name="Lu Z."/>
            <person name="Lu Y."/>
        </authorList>
    </citation>
    <scope>NUCLEOTIDE SEQUENCE [LARGE SCALE GENOMIC DNA]</scope>
    <source>
        <strain evidence="6">DSM 24694 / JCM 17849 / CGMCC 1.5162 / HZ254</strain>
    </source>
</reference>
<dbReference type="eggNOG" id="arCOG02016">
    <property type="taxonomic scope" value="Archaea"/>
</dbReference>
<gene>
    <name evidence="5" type="ordered locus">Mtc_1762</name>
</gene>
<dbReference type="PANTHER" id="PTHR43567">
    <property type="entry name" value="FLAVOREDOXIN-RELATED-RELATED"/>
    <property type="match status" value="1"/>
</dbReference>
<sequence length="189" mass="21043">MMTPGKVAVGTKNLFMPSPVTLVGANVNGKPNFLTVAWCSIVNNFPPMVSISLYRIRHTRAGIKENGTFSVNIPSSRQVEVTDYCGIFSGKNVDKSRVFDCFYGKLKSAPMIVSCPMNMECSLHSTHSIGTHDLYIGNIVEIYVDEDCLTDGMPDIRRIDPMVCTWKGNYWLIGEFVAKTFDAGKRYKP</sequence>
<evidence type="ECO:0000259" key="4">
    <source>
        <dbReference type="SMART" id="SM00903"/>
    </source>
</evidence>
<comment type="similarity">
    <text evidence="3">Belongs to the flavoredoxin family.</text>
</comment>
<keyword evidence="6" id="KW-1185">Reference proteome</keyword>
<name>H8I9Q5_METCZ</name>
<dbReference type="HOGENOM" id="CLU_059021_5_5_2"/>
<dbReference type="Proteomes" id="UP000005233">
    <property type="component" value="Chromosome"/>
</dbReference>
<dbReference type="Pfam" id="PF01613">
    <property type="entry name" value="Flavin_Reduct"/>
    <property type="match status" value="1"/>
</dbReference>
<dbReference type="SUPFAM" id="SSF50475">
    <property type="entry name" value="FMN-binding split barrel"/>
    <property type="match status" value="1"/>
</dbReference>
<dbReference type="SMART" id="SM00903">
    <property type="entry name" value="Flavin_Reduct"/>
    <property type="match status" value="1"/>
</dbReference>
<dbReference type="EMBL" id="CP003243">
    <property type="protein sequence ID" value="AFD00506.1"/>
    <property type="molecule type" value="Genomic_DNA"/>
</dbReference>
<evidence type="ECO:0000256" key="3">
    <source>
        <dbReference type="ARBA" id="ARBA00038054"/>
    </source>
</evidence>
<comment type="cofactor">
    <cofactor evidence="1">
        <name>FMN</name>
        <dbReference type="ChEBI" id="CHEBI:58210"/>
    </cofactor>
</comment>
<dbReference type="InterPro" id="IPR002563">
    <property type="entry name" value="Flavin_Rdtase-like_dom"/>
</dbReference>
<evidence type="ECO:0000256" key="1">
    <source>
        <dbReference type="ARBA" id="ARBA00001917"/>
    </source>
</evidence>
<protein>
    <submittedName>
        <fullName evidence="5">Conserved protein/domain typically associated with flavoprotein oxygenase, DIM6/NTAB family</fullName>
    </submittedName>
</protein>
<proteinExistence type="inferred from homology"/>
<feature type="domain" description="Flavin reductase like" evidence="4">
    <location>
        <begin position="16"/>
        <end position="161"/>
    </location>
</feature>
<dbReference type="STRING" id="1041930.Mtc_1762"/>
<evidence type="ECO:0000256" key="2">
    <source>
        <dbReference type="ARBA" id="ARBA00022630"/>
    </source>
</evidence>
<dbReference type="InterPro" id="IPR052174">
    <property type="entry name" value="Flavoredoxin"/>
</dbReference>